<accession>A0AA49H1N7</accession>
<gene>
    <name evidence="1" type="primary">25</name>
    <name evidence="2" type="synonym">281</name>
    <name evidence="1" type="ORF">SEA_TOMAS_25</name>
    <name evidence="2" type="ORF">SEA_TOMAS_281</name>
</gene>
<organism evidence="1 3">
    <name type="scientific">Streptomyces phage Tomas</name>
    <dbReference type="NCBI Taxonomy" id="2914443"/>
    <lineage>
        <taxon>Viruses</taxon>
        <taxon>Duplodnaviria</taxon>
        <taxon>Heunggongvirae</taxon>
        <taxon>Uroviricota</taxon>
        <taxon>Caudoviricetes</taxon>
        <taxon>Stanwilliamsviridae</taxon>
        <taxon>Boydwoodruffvirinae</taxon>
        <taxon>Tomasvirus</taxon>
        <taxon>Tomasvirus tomas</taxon>
    </lineage>
</organism>
<dbReference type="EMBL" id="OL829978">
    <property type="protein sequence ID" value="UMO76216.1"/>
    <property type="molecule type" value="Genomic_DNA"/>
</dbReference>
<dbReference type="GeneID" id="77926745"/>
<keyword evidence="3" id="KW-1185">Reference proteome</keyword>
<evidence type="ECO:0000313" key="3">
    <source>
        <dbReference type="Proteomes" id="UP001202581"/>
    </source>
</evidence>
<dbReference type="EMBL" id="OL829978">
    <property type="protein sequence ID" value="UMO76424.1"/>
    <property type="molecule type" value="Genomic_DNA"/>
</dbReference>
<dbReference type="Proteomes" id="UP001202581">
    <property type="component" value="Segment"/>
</dbReference>
<sequence length="59" mass="6698">MMSEQAQTLLQEIRDKWAAFQESPSSITIAGCISGMEKFAELDKMISEKNEYPISWGKI</sequence>
<name>A0AA49H1N7_9CAUD</name>
<evidence type="ECO:0000313" key="2">
    <source>
        <dbReference type="EMBL" id="UMO76424.1"/>
    </source>
</evidence>
<evidence type="ECO:0000313" key="1">
    <source>
        <dbReference type="EMBL" id="UMO76216.1"/>
    </source>
</evidence>
<protein>
    <submittedName>
        <fullName evidence="1">Uncharacterized protein</fullName>
    </submittedName>
</protein>
<dbReference type="RefSeq" id="YP_010651153.1">
    <property type="nucleotide sequence ID" value="NC_070781.1"/>
</dbReference>
<dbReference type="KEGG" id="vg:77926745"/>
<proteinExistence type="predicted"/>
<reference evidence="1" key="1">
    <citation type="submission" date="2021-12" db="EMBL/GenBank/DDBJ databases">
        <authorList>
            <person name="Khadka S."/>
            <person name="Uribe D.A."/>
            <person name="Klipsch I.N."/>
            <person name="Rene S.R."/>
            <person name="Jimenez M.L."/>
            <person name="Saini B.K."/>
            <person name="Zugasti M."/>
            <person name="Bullon R.M."/>
            <person name="Sharp C.D."/>
            <person name="Kapinga K.O."/>
            <person name="Warner C.P."/>
            <person name="Sarinana J."/>
            <person name="Jimenez A."/>
            <person name="Layton S.R."/>
            <person name="Nayek S."/>
            <person name="Hughes L.E."/>
            <person name="Garlena R.A."/>
            <person name="Russell D.A."/>
            <person name="Jacobs-Sera D."/>
            <person name="Hatfull G.F."/>
        </authorList>
    </citation>
    <scope>NUCLEOTIDE SEQUENCE</scope>
</reference>